<dbReference type="GO" id="GO:0030428">
    <property type="term" value="C:cell septum"/>
    <property type="evidence" value="ECO:0007669"/>
    <property type="project" value="UniProtKB-SubCell"/>
</dbReference>
<keyword evidence="5" id="KW-0717">Septation</keyword>
<evidence type="ECO:0000313" key="7">
    <source>
        <dbReference type="EMBL" id="TWF73031.1"/>
    </source>
</evidence>
<organism evidence="7 8">
    <name type="scientific">Kitasatospora viridis</name>
    <dbReference type="NCBI Taxonomy" id="281105"/>
    <lineage>
        <taxon>Bacteria</taxon>
        <taxon>Bacillati</taxon>
        <taxon>Actinomycetota</taxon>
        <taxon>Actinomycetes</taxon>
        <taxon>Kitasatosporales</taxon>
        <taxon>Streptomycetaceae</taxon>
        <taxon>Kitasatospora</taxon>
    </lineage>
</organism>
<evidence type="ECO:0000256" key="2">
    <source>
        <dbReference type="ARBA" id="ARBA00009323"/>
    </source>
</evidence>
<reference evidence="7 8" key="1">
    <citation type="submission" date="2019-06" db="EMBL/GenBank/DDBJ databases">
        <title>Sequencing the genomes of 1000 actinobacteria strains.</title>
        <authorList>
            <person name="Klenk H.-P."/>
        </authorList>
    </citation>
    <scope>NUCLEOTIDE SEQUENCE [LARGE SCALE GENOMIC DNA]</scope>
    <source>
        <strain evidence="7 8">DSM 44826</strain>
    </source>
</reference>
<comment type="similarity">
    <text evidence="2">Belongs to the SsgA family.</text>
</comment>
<dbReference type="Pfam" id="PF04686">
    <property type="entry name" value="SsgA"/>
    <property type="match status" value="1"/>
</dbReference>
<dbReference type="OrthoDB" id="4186410at2"/>
<dbReference type="Proteomes" id="UP000317940">
    <property type="component" value="Unassembled WGS sequence"/>
</dbReference>
<dbReference type="GO" id="GO:0030435">
    <property type="term" value="P:sporulation resulting in formation of a cellular spore"/>
    <property type="evidence" value="ECO:0007669"/>
    <property type="project" value="UniProtKB-KW"/>
</dbReference>
<evidence type="ECO:0000256" key="5">
    <source>
        <dbReference type="ARBA" id="ARBA00023210"/>
    </source>
</evidence>
<dbReference type="AlphaFoldDB" id="A0A561SDT4"/>
<dbReference type="Gene3D" id="2.30.31.20">
    <property type="entry name" value="Sporulation-specific cell division protein SsgB"/>
    <property type="match status" value="1"/>
</dbReference>
<accession>A0A561SDT4</accession>
<protein>
    <submittedName>
        <fullName evidence="7">Sporulation and cell division protein SsgA</fullName>
    </submittedName>
</protein>
<evidence type="ECO:0000256" key="4">
    <source>
        <dbReference type="ARBA" id="ARBA00022969"/>
    </source>
</evidence>
<dbReference type="GO" id="GO:0000917">
    <property type="term" value="P:division septum assembly"/>
    <property type="evidence" value="ECO:0007669"/>
    <property type="project" value="UniProtKB-KW"/>
</dbReference>
<evidence type="ECO:0000256" key="1">
    <source>
        <dbReference type="ARBA" id="ARBA00004431"/>
    </source>
</evidence>
<evidence type="ECO:0000313" key="8">
    <source>
        <dbReference type="Proteomes" id="UP000317940"/>
    </source>
</evidence>
<comment type="subcellular location">
    <subcellularLocation>
        <location evidence="1">Cell septum</location>
    </subcellularLocation>
</comment>
<dbReference type="InterPro" id="IPR006776">
    <property type="entry name" value="SsgB"/>
</dbReference>
<keyword evidence="8" id="KW-1185">Reference proteome</keyword>
<evidence type="ECO:0000256" key="3">
    <source>
        <dbReference type="ARBA" id="ARBA00022618"/>
    </source>
</evidence>
<evidence type="ECO:0000256" key="6">
    <source>
        <dbReference type="ARBA" id="ARBA00023306"/>
    </source>
</evidence>
<keyword evidence="3 7" id="KW-0132">Cell division</keyword>
<dbReference type="InterPro" id="IPR038658">
    <property type="entry name" value="SsgB_sf"/>
</dbReference>
<comment type="caution">
    <text evidence="7">The sequence shown here is derived from an EMBL/GenBank/DDBJ whole genome shotgun (WGS) entry which is preliminary data.</text>
</comment>
<gene>
    <name evidence="7" type="ORF">FHX73_16182</name>
</gene>
<sequence length="131" mass="13723">MMVGASTCMTVRLITGAAQGRELVLECRYEADDPWAVALDFGPQEGAVWTLSRELLAAGLREPAGHGDVHLEPDDRGGVLIALSGTAGVALLTAPRVRLAGFLAATEAVVPIGAESAHVDWDRCISELLST</sequence>
<dbReference type="EMBL" id="VIWT01000006">
    <property type="protein sequence ID" value="TWF73031.1"/>
    <property type="molecule type" value="Genomic_DNA"/>
</dbReference>
<keyword evidence="4" id="KW-0749">Sporulation</keyword>
<name>A0A561SDT4_9ACTN</name>
<proteinExistence type="inferred from homology"/>
<keyword evidence="6" id="KW-0131">Cell cycle</keyword>